<dbReference type="Gene3D" id="4.10.60.10">
    <property type="entry name" value="Zinc finger, CCHC-type"/>
    <property type="match status" value="1"/>
</dbReference>
<dbReference type="InterPro" id="IPR043502">
    <property type="entry name" value="DNA/RNA_pol_sf"/>
</dbReference>
<dbReference type="PANTHER" id="PTHR11439:SF497">
    <property type="entry name" value="CYSTEINE-RICH RLK (RECEPTOR-LIKE PROTEIN KINASE) 8"/>
    <property type="match status" value="1"/>
</dbReference>
<dbReference type="Pfam" id="PF13976">
    <property type="entry name" value="gag_pre-integrs"/>
    <property type="match status" value="1"/>
</dbReference>
<name>A0AAV2GTZ1_9ROSI</name>
<dbReference type="InterPro" id="IPR054722">
    <property type="entry name" value="PolX-like_BBD"/>
</dbReference>
<feature type="region of interest" description="Disordered" evidence="2">
    <location>
        <begin position="878"/>
        <end position="933"/>
    </location>
</feature>
<dbReference type="Proteomes" id="UP001497516">
    <property type="component" value="Chromosome 9"/>
</dbReference>
<dbReference type="PANTHER" id="PTHR11439">
    <property type="entry name" value="GAG-POL-RELATED RETROTRANSPOSON"/>
    <property type="match status" value="1"/>
</dbReference>
<organism evidence="4 5">
    <name type="scientific">Linum trigynum</name>
    <dbReference type="NCBI Taxonomy" id="586398"/>
    <lineage>
        <taxon>Eukaryota</taxon>
        <taxon>Viridiplantae</taxon>
        <taxon>Streptophyta</taxon>
        <taxon>Embryophyta</taxon>
        <taxon>Tracheophyta</taxon>
        <taxon>Spermatophyta</taxon>
        <taxon>Magnoliopsida</taxon>
        <taxon>eudicotyledons</taxon>
        <taxon>Gunneridae</taxon>
        <taxon>Pentapetalae</taxon>
        <taxon>rosids</taxon>
        <taxon>fabids</taxon>
        <taxon>Malpighiales</taxon>
        <taxon>Linaceae</taxon>
        <taxon>Linum</taxon>
    </lineage>
</organism>
<evidence type="ECO:0000313" key="4">
    <source>
        <dbReference type="EMBL" id="CAL1413972.1"/>
    </source>
</evidence>
<dbReference type="InterPro" id="IPR036397">
    <property type="entry name" value="RNaseH_sf"/>
</dbReference>
<sequence>MVSELQSIESERPAVRLTSTNFALWEFQFRVFVEGKGLLSILDGTQAKPEGAAATPQAVAAWTQNDARVRSWLLGSVDSSTCLSLRLYPTANRMWRHLSVMYSTVNAARQFEIQIALSRLEQGERTVSEYFNAAQELWIEQDLLHAALRPQAVLSEDAIAERMQTRLLNFLMKLRPEFESVRATLLNRDILQFDGVLGKLMREEIRLRTQAAIDLRPGEGESIVAAAAAQGVVGANRDNSAYGVSRPQFQQRVPVSDLECHHCREKGHVQKHCRRRNFCVYCKRMGHIILDCRTRERNAAREGGPPPRGNSGNYQSRQGYGERIDRPAYGVYHTDDGGSWRSGPSRDAWRPGGRSSGTLGEASSSKGNQPGNAIGDVGAAGGVTMAAVEQIVNSTINAAFATLNGTGKIPSPWLIDSACYNHMTHESHTLKNVSPVNNMELMVANGNKLQVNGMVDVEMKGMTLRNTLHVPDLVPNLVSVGQLTEQGYTVSFAPTGCLVQDSKTGRLIGRGSKQGRLFHLEELHGKSVSPVIRSTLNRSVRSPESSSSCSAISSTSNKSWELWHARLGHPHSQRLSLMFNKSLLGKNSARMPDFHSCTSCVEAKTASISYPSSTTVIQEPFHVIHTDLWGPAPTVSRHGFCYFALFIDHATRYTWIYLLRLKSDLQDVAIEFLNMVQTQFGKPVKIIRSDPGGEFSSFPLREAYRSRGILSQKSCPGISQQNGLVERKNCHVVELTRALLLASYVPSRFWPEAVVTAVRLINYQITPVLGNVSPFFKLFARHPDYSRLRVFGCLCFVLLPKRERTKLTSRTAKCAFLGYSDVHKGYMCFDPVAQRIRVASTVVFFEHMRFFAPQPTSELVFPLSSTIPMFHEDDAPAEDLFPSFPPDDTDSPSSSQATSSMATPGTSSSSPVSASSGIVASSPVQQPRRSLCSTKGVPPLRFDDYMALGFDTLVVPTRYKDARGDPRWEEAMGSEFDALHANHTWDVVDHPAPDTPTVGSRWVYTIKMNPDGTIERFRARVVALGYTQEHGVDYNETFAPVARMSTVRTLLAVASIKHWTLSQLDVKNAFLHGDLDEVIYMEKPPGYNVGGPGQVRRLRRSLYGLKQAPRAWFEKFHGTLVGLGYCQSLNDPSLFIKTTSRGIVILLLYVDDMIIAGSDLEGIRQLKDGLHVAFRIKDLGQLSYFLGLEVSRSASGIFLCQRKYISDLLGDYNMGDCVPVHTPIELNLKLRKESGDKVKDSSQYRSIVGSLIYLSATRPDISYAVQLVSQFMADPRTDHLAAVYRILRYLRGTMELGLLFPSSGTATLRAYSDSDYAGCVDTRRSTTGWCVQFGNSFISWRCKKQDKVSKSSTEAEYRAMSDVTSELTWLRRLLRDMGVETAGPMDLFVDNTSAIRIAENPVLHDRTKHIEVHVHYVRDEVRDGTIALHYIRTEDQVVDMLTKSFSTSRHKFLTDKLMLVPRHQFGGGC</sequence>
<proteinExistence type="predicted"/>
<evidence type="ECO:0000259" key="3">
    <source>
        <dbReference type="PROSITE" id="PS50994"/>
    </source>
</evidence>
<dbReference type="Pfam" id="PF22936">
    <property type="entry name" value="Pol_BBD"/>
    <property type="match status" value="1"/>
</dbReference>
<dbReference type="InterPro" id="IPR057670">
    <property type="entry name" value="SH3_retrovirus"/>
</dbReference>
<dbReference type="Pfam" id="PF14223">
    <property type="entry name" value="Retrotran_gag_2"/>
    <property type="match status" value="1"/>
</dbReference>
<dbReference type="CDD" id="cd09272">
    <property type="entry name" value="RNase_HI_RT_Ty1"/>
    <property type="match status" value="1"/>
</dbReference>
<keyword evidence="1" id="KW-0645">Protease</keyword>
<dbReference type="InterPro" id="IPR013103">
    <property type="entry name" value="RVT_2"/>
</dbReference>
<evidence type="ECO:0000256" key="1">
    <source>
        <dbReference type="ARBA" id="ARBA00022750"/>
    </source>
</evidence>
<evidence type="ECO:0000313" key="5">
    <source>
        <dbReference type="Proteomes" id="UP001497516"/>
    </source>
</evidence>
<evidence type="ECO:0000256" key="2">
    <source>
        <dbReference type="SAM" id="MobiDB-lite"/>
    </source>
</evidence>
<dbReference type="Pfam" id="PF25597">
    <property type="entry name" value="SH3_retrovirus"/>
    <property type="match status" value="1"/>
</dbReference>
<feature type="compositionally biased region" description="Low complexity" evidence="2">
    <location>
        <begin position="891"/>
        <end position="924"/>
    </location>
</feature>
<reference evidence="4 5" key="1">
    <citation type="submission" date="2024-04" db="EMBL/GenBank/DDBJ databases">
        <authorList>
            <person name="Fracassetti M."/>
        </authorList>
    </citation>
    <scope>NUCLEOTIDE SEQUENCE [LARGE SCALE GENOMIC DNA]</scope>
</reference>
<dbReference type="InterPro" id="IPR001584">
    <property type="entry name" value="Integrase_cat-core"/>
</dbReference>
<dbReference type="InterPro" id="IPR012337">
    <property type="entry name" value="RNaseH-like_sf"/>
</dbReference>
<dbReference type="SUPFAM" id="SSF56672">
    <property type="entry name" value="DNA/RNA polymerases"/>
    <property type="match status" value="1"/>
</dbReference>
<accession>A0AAV2GTZ1</accession>
<dbReference type="SUPFAM" id="SSF57756">
    <property type="entry name" value="Retrovirus zinc finger-like domains"/>
    <property type="match status" value="1"/>
</dbReference>
<dbReference type="SUPFAM" id="SSF53098">
    <property type="entry name" value="Ribonuclease H-like"/>
    <property type="match status" value="1"/>
</dbReference>
<dbReference type="Gene3D" id="3.30.420.10">
    <property type="entry name" value="Ribonuclease H-like superfamily/Ribonuclease H"/>
    <property type="match status" value="1"/>
</dbReference>
<feature type="compositionally biased region" description="Polar residues" evidence="2">
    <location>
        <begin position="356"/>
        <end position="371"/>
    </location>
</feature>
<dbReference type="GO" id="GO:0004190">
    <property type="term" value="F:aspartic-type endopeptidase activity"/>
    <property type="evidence" value="ECO:0007669"/>
    <property type="project" value="UniProtKB-KW"/>
</dbReference>
<dbReference type="GO" id="GO:0003676">
    <property type="term" value="F:nucleic acid binding"/>
    <property type="evidence" value="ECO:0007669"/>
    <property type="project" value="InterPro"/>
</dbReference>
<dbReference type="GO" id="GO:0008270">
    <property type="term" value="F:zinc ion binding"/>
    <property type="evidence" value="ECO:0007669"/>
    <property type="project" value="InterPro"/>
</dbReference>
<dbReference type="PROSITE" id="PS50994">
    <property type="entry name" value="INTEGRASE"/>
    <property type="match status" value="1"/>
</dbReference>
<keyword evidence="5" id="KW-1185">Reference proteome</keyword>
<gene>
    <name evidence="4" type="ORF">LTRI10_LOCUS53164</name>
</gene>
<feature type="domain" description="Integrase catalytic" evidence="3">
    <location>
        <begin position="616"/>
        <end position="782"/>
    </location>
</feature>
<dbReference type="InterPro" id="IPR001878">
    <property type="entry name" value="Znf_CCHC"/>
</dbReference>
<dbReference type="InterPro" id="IPR036875">
    <property type="entry name" value="Znf_CCHC_sf"/>
</dbReference>
<dbReference type="InterPro" id="IPR025724">
    <property type="entry name" value="GAG-pre-integrase_dom"/>
</dbReference>
<dbReference type="Pfam" id="PF07727">
    <property type="entry name" value="RVT_2"/>
    <property type="match status" value="1"/>
</dbReference>
<dbReference type="GO" id="GO:0015074">
    <property type="term" value="P:DNA integration"/>
    <property type="evidence" value="ECO:0007669"/>
    <property type="project" value="InterPro"/>
</dbReference>
<feature type="region of interest" description="Disordered" evidence="2">
    <location>
        <begin position="331"/>
        <end position="373"/>
    </location>
</feature>
<dbReference type="EMBL" id="OZ034822">
    <property type="protein sequence ID" value="CAL1413972.1"/>
    <property type="molecule type" value="Genomic_DNA"/>
</dbReference>
<dbReference type="SMART" id="SM00343">
    <property type="entry name" value="ZnF_C2HC"/>
    <property type="match status" value="2"/>
</dbReference>
<dbReference type="Pfam" id="PF00665">
    <property type="entry name" value="rve"/>
    <property type="match status" value="1"/>
</dbReference>
<protein>
    <recommendedName>
        <fullName evidence="3">Integrase catalytic domain-containing protein</fullName>
    </recommendedName>
</protein>
<keyword evidence="1" id="KW-0064">Aspartyl protease</keyword>
<feature type="region of interest" description="Disordered" evidence="2">
    <location>
        <begin position="297"/>
        <end position="319"/>
    </location>
</feature>
<keyword evidence="1" id="KW-0378">Hydrolase</keyword>